<keyword evidence="2" id="KW-0805">Transcription regulation</keyword>
<dbReference type="Proteomes" id="UP000005237">
    <property type="component" value="Unassembled WGS sequence"/>
</dbReference>
<dbReference type="SUPFAM" id="SSF47459">
    <property type="entry name" value="HLH, helix-loop-helix DNA-binding domain"/>
    <property type="match status" value="1"/>
</dbReference>
<dbReference type="GO" id="GO:0042304">
    <property type="term" value="P:regulation of fatty acid biosynthetic process"/>
    <property type="evidence" value="ECO:0007669"/>
    <property type="project" value="EnsemblMetazoa"/>
</dbReference>
<dbReference type="SMART" id="SM00353">
    <property type="entry name" value="HLH"/>
    <property type="match status" value="1"/>
</dbReference>
<feature type="region of interest" description="Disordered" evidence="8">
    <location>
        <begin position="19"/>
        <end position="51"/>
    </location>
</feature>
<dbReference type="GO" id="GO:0046983">
    <property type="term" value="F:protein dimerization activity"/>
    <property type="evidence" value="ECO:0007669"/>
    <property type="project" value="InterPro"/>
</dbReference>
<dbReference type="Pfam" id="PF00010">
    <property type="entry name" value="HLH"/>
    <property type="match status" value="1"/>
</dbReference>
<evidence type="ECO:0000256" key="7">
    <source>
        <dbReference type="SAM" id="Coils"/>
    </source>
</evidence>
<sequence length="238" mass="26465">MSAAVEDMYLYSSAIKMDRPKQYRKRQHSESSDDDVSSPKSASPSMDDDRRAHHNELERRRRDHIKDHFVILKEAIPLLDGEKSSRALILKRAVEYIKVMQSRLSENQTSIDELRRKNELLEDKLHDRESSVSPSASRLPSLGAAPMQMPQLSMPVSIAPIPQIPQFPQNANPIALSTMDPVQLNSLIASSHDAIMALTQTLLGKIQSPGLPDTSVSPPAGLYPTAFSPGDQQMAVKF</sequence>
<dbReference type="PANTHER" id="PTHR10328">
    <property type="entry name" value="PROTEIN MAX MYC-ASSOCIATED FACTOR X"/>
    <property type="match status" value="1"/>
</dbReference>
<evidence type="ECO:0000259" key="9">
    <source>
        <dbReference type="PROSITE" id="PS50888"/>
    </source>
</evidence>
<evidence type="ECO:0000256" key="2">
    <source>
        <dbReference type="ARBA" id="ARBA00023015"/>
    </source>
</evidence>
<accession>A0A8R1I3N2</accession>
<dbReference type="GO" id="GO:0003700">
    <property type="term" value="F:DNA-binding transcription factor activity"/>
    <property type="evidence" value="ECO:0007669"/>
    <property type="project" value="EnsemblMetazoa"/>
</dbReference>
<dbReference type="GO" id="GO:0045944">
    <property type="term" value="P:positive regulation of transcription by RNA polymerase II"/>
    <property type="evidence" value="ECO:0007669"/>
    <property type="project" value="EnsemblMetazoa"/>
</dbReference>
<keyword evidence="3" id="KW-0238">DNA-binding</keyword>
<dbReference type="GO" id="GO:0090575">
    <property type="term" value="C:RNA polymerase II transcription regulator complex"/>
    <property type="evidence" value="ECO:0007669"/>
    <property type="project" value="TreeGrafter"/>
</dbReference>
<organism evidence="10 11">
    <name type="scientific">Caenorhabditis japonica</name>
    <dbReference type="NCBI Taxonomy" id="281687"/>
    <lineage>
        <taxon>Eukaryota</taxon>
        <taxon>Metazoa</taxon>
        <taxon>Ecdysozoa</taxon>
        <taxon>Nematoda</taxon>
        <taxon>Chromadorea</taxon>
        <taxon>Rhabditida</taxon>
        <taxon>Rhabditina</taxon>
        <taxon>Rhabditomorpha</taxon>
        <taxon>Rhabditoidea</taxon>
        <taxon>Rhabditidae</taxon>
        <taxon>Peloderinae</taxon>
        <taxon>Caenorhabditis</taxon>
    </lineage>
</organism>
<dbReference type="FunFam" id="4.10.280.10:FF:000019">
    <property type="entry name" value="Myc proto-oncogene protein"/>
    <property type="match status" value="1"/>
</dbReference>
<keyword evidence="5" id="KW-0804">Transcription</keyword>
<dbReference type="EnsemblMetazoa" id="CJA15946.1">
    <property type="protein sequence ID" value="CJA15946.1"/>
    <property type="gene ID" value="WBGene00135150"/>
</dbReference>
<name>A0A8R1I3N2_CAEJA</name>
<feature type="domain" description="BHLH" evidence="9">
    <location>
        <begin position="49"/>
        <end position="100"/>
    </location>
</feature>
<dbReference type="InterPro" id="IPR036638">
    <property type="entry name" value="HLH_DNA-bd_sf"/>
</dbReference>
<reference evidence="10" key="2">
    <citation type="submission" date="2022-06" db="UniProtKB">
        <authorList>
            <consortium name="EnsemblMetazoa"/>
        </authorList>
    </citation>
    <scope>IDENTIFICATION</scope>
    <source>
        <strain evidence="10">DF5081</strain>
    </source>
</reference>
<dbReference type="Gene3D" id="4.10.280.10">
    <property type="entry name" value="Helix-loop-helix DNA-binding domain"/>
    <property type="match status" value="1"/>
</dbReference>
<evidence type="ECO:0000313" key="11">
    <source>
        <dbReference type="Proteomes" id="UP000005237"/>
    </source>
</evidence>
<dbReference type="CDD" id="cd11406">
    <property type="entry name" value="bHLHzip_Max"/>
    <property type="match status" value="1"/>
</dbReference>
<evidence type="ECO:0000256" key="6">
    <source>
        <dbReference type="ARBA" id="ARBA00023242"/>
    </source>
</evidence>
<evidence type="ECO:0000256" key="5">
    <source>
        <dbReference type="ARBA" id="ARBA00023163"/>
    </source>
</evidence>
<dbReference type="AlphaFoldDB" id="A0A8R1I3N2"/>
<evidence type="ECO:0000256" key="1">
    <source>
        <dbReference type="ARBA" id="ARBA00007628"/>
    </source>
</evidence>
<keyword evidence="4" id="KW-0010">Activator</keyword>
<proteinExistence type="inferred from homology"/>
<dbReference type="PANTHER" id="PTHR10328:SF3">
    <property type="entry name" value="PROTEIN MAX"/>
    <property type="match status" value="1"/>
</dbReference>
<evidence type="ECO:0000256" key="4">
    <source>
        <dbReference type="ARBA" id="ARBA00023159"/>
    </source>
</evidence>
<dbReference type="GO" id="GO:0008286">
    <property type="term" value="P:insulin receptor signaling pathway"/>
    <property type="evidence" value="ECO:0007669"/>
    <property type="project" value="EnsemblMetazoa"/>
</dbReference>
<dbReference type="OMA" id="HFVILKD"/>
<feature type="coiled-coil region" evidence="7">
    <location>
        <begin position="97"/>
        <end position="131"/>
    </location>
</feature>
<protein>
    <submittedName>
        <fullName evidence="10">BHLH domain-containing protein</fullName>
    </submittedName>
</protein>
<keyword evidence="7" id="KW-0175">Coiled coil</keyword>
<reference evidence="11" key="1">
    <citation type="submission" date="2010-08" db="EMBL/GenBank/DDBJ databases">
        <authorList>
            <consortium name="Caenorhabditis japonica Sequencing Consortium"/>
            <person name="Wilson R.K."/>
        </authorList>
    </citation>
    <scope>NUCLEOTIDE SEQUENCE [LARGE SCALE GENOMIC DNA]</scope>
    <source>
        <strain evidence="11">DF5081</strain>
    </source>
</reference>
<evidence type="ECO:0000256" key="3">
    <source>
        <dbReference type="ARBA" id="ARBA00023125"/>
    </source>
</evidence>
<dbReference type="InterPro" id="IPR011598">
    <property type="entry name" value="bHLH_dom"/>
</dbReference>
<dbReference type="GO" id="GO:0005737">
    <property type="term" value="C:cytoplasm"/>
    <property type="evidence" value="ECO:0007669"/>
    <property type="project" value="EnsemblMetazoa"/>
</dbReference>
<dbReference type="GO" id="GO:0032094">
    <property type="term" value="P:response to food"/>
    <property type="evidence" value="ECO:0007669"/>
    <property type="project" value="EnsemblMetazoa"/>
</dbReference>
<keyword evidence="11" id="KW-1185">Reference proteome</keyword>
<dbReference type="GO" id="GO:0000977">
    <property type="term" value="F:RNA polymerase II transcription regulatory region sequence-specific DNA binding"/>
    <property type="evidence" value="ECO:0007669"/>
    <property type="project" value="EnsemblMetazoa"/>
</dbReference>
<comment type="similarity">
    <text evidence="1">Belongs to the MAX family.</text>
</comment>
<dbReference type="PROSITE" id="PS50888">
    <property type="entry name" value="BHLH"/>
    <property type="match status" value="1"/>
</dbReference>
<evidence type="ECO:0000313" key="10">
    <source>
        <dbReference type="EnsemblMetazoa" id="CJA15946.1"/>
    </source>
</evidence>
<keyword evidence="6" id="KW-0539">Nucleus</keyword>
<evidence type="ECO:0000256" key="8">
    <source>
        <dbReference type="SAM" id="MobiDB-lite"/>
    </source>
</evidence>